<dbReference type="EMBL" id="JAPOHA010000013">
    <property type="protein sequence ID" value="MCY1714928.1"/>
    <property type="molecule type" value="Genomic_DNA"/>
</dbReference>
<dbReference type="RefSeq" id="WP_268058989.1">
    <property type="nucleotide sequence ID" value="NZ_JAPOHA010000013.1"/>
</dbReference>
<protein>
    <submittedName>
        <fullName evidence="1">Uncharacterized protein</fullName>
    </submittedName>
</protein>
<name>A0ABT4BYB4_9FIRM</name>
<organism evidence="1 2">
    <name type="scientific">Caproiciproducens galactitolivorans</name>
    <dbReference type="NCBI Taxonomy" id="642589"/>
    <lineage>
        <taxon>Bacteria</taxon>
        <taxon>Bacillati</taxon>
        <taxon>Bacillota</taxon>
        <taxon>Clostridia</taxon>
        <taxon>Eubacteriales</taxon>
        <taxon>Acutalibacteraceae</taxon>
        <taxon>Caproiciproducens</taxon>
    </lineage>
</organism>
<proteinExistence type="predicted"/>
<evidence type="ECO:0000313" key="1">
    <source>
        <dbReference type="EMBL" id="MCY1714928.1"/>
    </source>
</evidence>
<accession>A0ABT4BYB4</accession>
<feature type="non-terminal residue" evidence="1">
    <location>
        <position position="1"/>
    </location>
</feature>
<gene>
    <name evidence="1" type="ORF">OUY18_11765</name>
</gene>
<sequence>VSLFVQGYFSNFAMSLMTLYMERNPYTAFFYALYRAAGVHHFMRRVFWVHRFSIFPPPDLNKRSPLFHLV</sequence>
<comment type="caution">
    <text evidence="1">The sequence shown here is derived from an EMBL/GenBank/DDBJ whole genome shotgun (WGS) entry which is preliminary data.</text>
</comment>
<reference evidence="1 2" key="1">
    <citation type="submission" date="2022-11" db="EMBL/GenBank/DDBJ databases">
        <authorList>
            <person name="Caiyu Z."/>
        </authorList>
    </citation>
    <scope>NUCLEOTIDE SEQUENCE [LARGE SCALE GENOMIC DNA]</scope>
    <source>
        <strain evidence="1 2">YR-4</strain>
    </source>
</reference>
<keyword evidence="2" id="KW-1185">Reference proteome</keyword>
<dbReference type="Proteomes" id="UP001082703">
    <property type="component" value="Unassembled WGS sequence"/>
</dbReference>
<evidence type="ECO:0000313" key="2">
    <source>
        <dbReference type="Proteomes" id="UP001082703"/>
    </source>
</evidence>